<dbReference type="GO" id="GO:0003700">
    <property type="term" value="F:DNA-binding transcription factor activity"/>
    <property type="evidence" value="ECO:0007669"/>
    <property type="project" value="InterPro"/>
</dbReference>
<dbReference type="EMBL" id="CP015961">
    <property type="protein sequence ID" value="ANI90994.1"/>
    <property type="molecule type" value="Genomic_DNA"/>
</dbReference>
<keyword evidence="4" id="KW-0804">Transcription</keyword>
<keyword evidence="2" id="KW-0238">DNA-binding</keyword>
<dbReference type="OrthoDB" id="9809391at2"/>
<dbReference type="Proteomes" id="UP000186104">
    <property type="component" value="Chromosome"/>
</dbReference>
<evidence type="ECO:0000256" key="1">
    <source>
        <dbReference type="ARBA" id="ARBA00023015"/>
    </source>
</evidence>
<keyword evidence="1" id="KW-0805">Transcription regulation</keyword>
<dbReference type="PROSITE" id="PS00552">
    <property type="entry name" value="HTH_MERR_1"/>
    <property type="match status" value="1"/>
</dbReference>
<dbReference type="PANTHER" id="PTHR30204:SF90">
    <property type="entry name" value="HTH-TYPE TRANSCRIPTIONAL ACTIVATOR MTA"/>
    <property type="match status" value="1"/>
</dbReference>
<dbReference type="InterPro" id="IPR047057">
    <property type="entry name" value="MerR_fam"/>
</dbReference>
<dbReference type="Pfam" id="PF07739">
    <property type="entry name" value="TipAS"/>
    <property type="match status" value="1"/>
</dbReference>
<feature type="domain" description="HTH merR-type" evidence="5">
    <location>
        <begin position="9"/>
        <end position="78"/>
    </location>
</feature>
<dbReference type="CDD" id="cd01106">
    <property type="entry name" value="HTH_TipAL-Mta"/>
    <property type="match status" value="1"/>
</dbReference>
<keyword evidence="3" id="KW-0010">Activator</keyword>
<dbReference type="KEGG" id="dtm:BJL86_0183"/>
<evidence type="ECO:0000313" key="6">
    <source>
        <dbReference type="EMBL" id="ANI90994.1"/>
    </source>
</evidence>
<dbReference type="STRING" id="499555.BJL86_0183"/>
<dbReference type="Gene3D" id="1.10.1660.10">
    <property type="match status" value="1"/>
</dbReference>
<dbReference type="InterPro" id="IPR000551">
    <property type="entry name" value="MerR-type_HTH_dom"/>
</dbReference>
<name>A0A173LHC4_9ACTN</name>
<accession>A0A173LHC4</accession>
<dbReference type="PANTHER" id="PTHR30204">
    <property type="entry name" value="REDOX-CYCLING DRUG-SENSING TRANSCRIPTIONAL ACTIVATOR SOXR"/>
    <property type="match status" value="1"/>
</dbReference>
<protein>
    <submittedName>
        <fullName evidence="6">HTH-type transcriptional activator TipA</fullName>
    </submittedName>
</protein>
<evidence type="ECO:0000313" key="7">
    <source>
        <dbReference type="Proteomes" id="UP000186104"/>
    </source>
</evidence>
<dbReference type="Pfam" id="PF13411">
    <property type="entry name" value="MerR_1"/>
    <property type="match status" value="1"/>
</dbReference>
<sequence length="266" mass="30041">MQYDGGEHRWSVGEVARLAGITVRTLHHWDSLGLVSPSARSAAGYRLYGPGDLALIHRVVVFRELGMSLEDVASAVRGEGSVQVQLRRQADLLAREIDRLGHMKKSVERMMMMEESGVSLTPEEAKEIFGESFSPEYQAEAKERWGDSEQWAQSTARTAKFSKEDWKQVKADHDALNAALGDAKRRGVEPDSEEAAALAERHRDSIDRFYDCTHEMQVCLARMYTTDERFTETYDSVEPGLAQWLRAAVESNARRHGVDPETAEWR</sequence>
<dbReference type="PRINTS" id="PR00040">
    <property type="entry name" value="HTHMERR"/>
</dbReference>
<proteinExistence type="predicted"/>
<dbReference type="Gene3D" id="1.10.490.50">
    <property type="entry name" value="Antibiotic binding domain of TipA-like multidrug resistance regulators"/>
    <property type="match status" value="1"/>
</dbReference>
<dbReference type="InterPro" id="IPR009061">
    <property type="entry name" value="DNA-bd_dom_put_sf"/>
</dbReference>
<evidence type="ECO:0000256" key="4">
    <source>
        <dbReference type="ARBA" id="ARBA00023163"/>
    </source>
</evidence>
<keyword evidence="7" id="KW-1185">Reference proteome</keyword>
<dbReference type="AlphaFoldDB" id="A0A173LHC4"/>
<organism evidence="6 7">
    <name type="scientific">Dietzia timorensis</name>
    <dbReference type="NCBI Taxonomy" id="499555"/>
    <lineage>
        <taxon>Bacteria</taxon>
        <taxon>Bacillati</taxon>
        <taxon>Actinomycetota</taxon>
        <taxon>Actinomycetes</taxon>
        <taxon>Mycobacteriales</taxon>
        <taxon>Dietziaceae</taxon>
        <taxon>Dietzia</taxon>
    </lineage>
</organism>
<evidence type="ECO:0000256" key="3">
    <source>
        <dbReference type="ARBA" id="ARBA00023159"/>
    </source>
</evidence>
<dbReference type="InterPro" id="IPR036244">
    <property type="entry name" value="TipA-like_antibiotic-bd"/>
</dbReference>
<dbReference type="PROSITE" id="PS50937">
    <property type="entry name" value="HTH_MERR_2"/>
    <property type="match status" value="1"/>
</dbReference>
<evidence type="ECO:0000256" key="2">
    <source>
        <dbReference type="ARBA" id="ARBA00023125"/>
    </source>
</evidence>
<dbReference type="SUPFAM" id="SSF46955">
    <property type="entry name" value="Putative DNA-binding domain"/>
    <property type="match status" value="1"/>
</dbReference>
<dbReference type="SUPFAM" id="SSF89082">
    <property type="entry name" value="Antibiotic binding domain of TipA-like multidrug resistance regulators"/>
    <property type="match status" value="1"/>
</dbReference>
<evidence type="ECO:0000259" key="5">
    <source>
        <dbReference type="PROSITE" id="PS50937"/>
    </source>
</evidence>
<dbReference type="GO" id="GO:0003677">
    <property type="term" value="F:DNA binding"/>
    <property type="evidence" value="ECO:0007669"/>
    <property type="project" value="UniProtKB-KW"/>
</dbReference>
<dbReference type="SMART" id="SM00422">
    <property type="entry name" value="HTH_MERR"/>
    <property type="match status" value="1"/>
</dbReference>
<dbReference type="InterPro" id="IPR012925">
    <property type="entry name" value="TipAS_dom"/>
</dbReference>
<gene>
    <name evidence="6" type="ORF">BJL86_0183</name>
</gene>
<reference evidence="6 7" key="1">
    <citation type="submission" date="2016-06" db="EMBL/GenBank/DDBJ databases">
        <title>Complete genome sequence of a saline-alkali tolerant type strain Dietzia timorensis ID05-A0528T.</title>
        <authorList>
            <person name="Wu X."/>
        </authorList>
    </citation>
    <scope>NUCLEOTIDE SEQUENCE [LARGE SCALE GENOMIC DNA]</scope>
    <source>
        <strain evidence="6 7">ID05-A0528</strain>
    </source>
</reference>